<evidence type="ECO:0000256" key="5">
    <source>
        <dbReference type="ARBA" id="ARBA00022792"/>
    </source>
</evidence>
<protein>
    <recommendedName>
        <fullName evidence="9">Mitochondrial pyruvate carrier</fullName>
    </recommendedName>
</protein>
<evidence type="ECO:0000256" key="6">
    <source>
        <dbReference type="ARBA" id="ARBA00022989"/>
    </source>
</evidence>
<evidence type="ECO:0000256" key="7">
    <source>
        <dbReference type="ARBA" id="ARBA00023128"/>
    </source>
</evidence>
<evidence type="ECO:0000256" key="9">
    <source>
        <dbReference type="RuleBase" id="RU363100"/>
    </source>
</evidence>
<dbReference type="Proteomes" id="UP001648503">
    <property type="component" value="Unassembled WGS sequence"/>
</dbReference>
<name>A0ABQ8F2G1_9FUNG</name>
<gene>
    <name evidence="10" type="ORF">BASA50_010026</name>
</gene>
<comment type="function">
    <text evidence="9">Mediates the uptake of pyruvate into mitochondria.</text>
</comment>
<evidence type="ECO:0000256" key="8">
    <source>
        <dbReference type="ARBA" id="ARBA00023136"/>
    </source>
</evidence>
<evidence type="ECO:0000313" key="10">
    <source>
        <dbReference type="EMBL" id="KAH6589455.1"/>
    </source>
</evidence>
<dbReference type="Pfam" id="PF03650">
    <property type="entry name" value="MPC"/>
    <property type="match status" value="1"/>
</dbReference>
<keyword evidence="5 9" id="KW-0999">Mitochondrion inner membrane</keyword>
<accession>A0ABQ8F2G1</accession>
<evidence type="ECO:0000256" key="4">
    <source>
        <dbReference type="ARBA" id="ARBA00022692"/>
    </source>
</evidence>
<keyword evidence="6" id="KW-1133">Transmembrane helix</keyword>
<comment type="subcellular location">
    <subcellularLocation>
        <location evidence="1 9">Mitochondrion inner membrane</location>
        <topology evidence="1 9">Multi-pass membrane protein</topology>
    </subcellularLocation>
</comment>
<evidence type="ECO:0000256" key="1">
    <source>
        <dbReference type="ARBA" id="ARBA00004448"/>
    </source>
</evidence>
<dbReference type="EMBL" id="JAFCIX010000458">
    <property type="protein sequence ID" value="KAH6589455.1"/>
    <property type="molecule type" value="Genomic_DNA"/>
</dbReference>
<comment type="caution">
    <text evidence="10">The sequence shown here is derived from an EMBL/GenBank/DDBJ whole genome shotgun (WGS) entry which is preliminary data.</text>
</comment>
<dbReference type="PANTHER" id="PTHR14154">
    <property type="entry name" value="UPF0041 BRAIN PROTEIN 44-RELATED"/>
    <property type="match status" value="1"/>
</dbReference>
<evidence type="ECO:0000313" key="11">
    <source>
        <dbReference type="Proteomes" id="UP001648503"/>
    </source>
</evidence>
<dbReference type="InterPro" id="IPR005336">
    <property type="entry name" value="MPC"/>
</dbReference>
<organism evidence="10 11">
    <name type="scientific">Batrachochytrium salamandrivorans</name>
    <dbReference type="NCBI Taxonomy" id="1357716"/>
    <lineage>
        <taxon>Eukaryota</taxon>
        <taxon>Fungi</taxon>
        <taxon>Fungi incertae sedis</taxon>
        <taxon>Chytridiomycota</taxon>
        <taxon>Chytridiomycota incertae sedis</taxon>
        <taxon>Chytridiomycetes</taxon>
        <taxon>Rhizophydiales</taxon>
        <taxon>Rhizophydiales incertae sedis</taxon>
        <taxon>Batrachochytrium</taxon>
    </lineage>
</organism>
<keyword evidence="8" id="KW-0472">Membrane</keyword>
<evidence type="ECO:0000256" key="3">
    <source>
        <dbReference type="ARBA" id="ARBA00022448"/>
    </source>
</evidence>
<keyword evidence="7 9" id="KW-0496">Mitochondrion</keyword>
<reference evidence="10 11" key="1">
    <citation type="submission" date="2021-02" db="EMBL/GenBank/DDBJ databases">
        <title>Variation within the Batrachochytrium salamandrivorans European outbreak.</title>
        <authorList>
            <person name="Kelly M."/>
            <person name="Pasmans F."/>
            <person name="Shea T.P."/>
            <person name="Munoz J.F."/>
            <person name="Carranza S."/>
            <person name="Cuomo C.A."/>
            <person name="Martel A."/>
        </authorList>
    </citation>
    <scope>NUCLEOTIDE SEQUENCE [LARGE SCALE GENOMIC DNA]</scope>
    <source>
        <strain evidence="10 11">AMFP18/2</strain>
    </source>
</reference>
<keyword evidence="4" id="KW-0812">Transmembrane</keyword>
<proteinExistence type="inferred from homology"/>
<keyword evidence="3 9" id="KW-0813">Transport</keyword>
<keyword evidence="11" id="KW-1185">Reference proteome</keyword>
<sequence>MASAAAAAGGQSWAARFINHPAGPKTIHFWAPAMKWGLVIAGLGDLQRPAEKLSLMQTSALAATGIIWSRYSLVITPKNYNLFSVNVFVGAIGVYQLFRIYQYNQSLKIDSAAHLTVDAPQK</sequence>
<comment type="similarity">
    <text evidence="2 9">Belongs to the mitochondrial pyruvate carrier (MPC) (TC 2.A.105) family.</text>
</comment>
<evidence type="ECO:0000256" key="2">
    <source>
        <dbReference type="ARBA" id="ARBA00006416"/>
    </source>
</evidence>